<proteinExistence type="predicted"/>
<reference evidence="2" key="2">
    <citation type="submission" date="2021-09" db="EMBL/GenBank/DDBJ databases">
        <authorList>
            <person name="Jia N."/>
            <person name="Wang J."/>
            <person name="Shi W."/>
            <person name="Du L."/>
            <person name="Sun Y."/>
            <person name="Zhan W."/>
            <person name="Jiang J."/>
            <person name="Wang Q."/>
            <person name="Zhang B."/>
            <person name="Ji P."/>
            <person name="Sakyi L.B."/>
            <person name="Cui X."/>
            <person name="Yuan T."/>
            <person name="Jiang B."/>
            <person name="Yang W."/>
            <person name="Lam T.T.-Y."/>
            <person name="Chang Q."/>
            <person name="Ding S."/>
            <person name="Wang X."/>
            <person name="Zhu J."/>
            <person name="Ruan X."/>
            <person name="Zhao L."/>
            <person name="Wei J."/>
            <person name="Que T."/>
            <person name="Du C."/>
            <person name="Cheng J."/>
            <person name="Dai P."/>
            <person name="Han X."/>
            <person name="Huang E."/>
            <person name="Gao Y."/>
            <person name="Liu J."/>
            <person name="Shao H."/>
            <person name="Ye R."/>
            <person name="Li L."/>
            <person name="Wei W."/>
            <person name="Wang X."/>
            <person name="Wang C."/>
            <person name="Huo Q."/>
            <person name="Li W."/>
            <person name="Guo W."/>
            <person name="Chen H."/>
            <person name="Chen S."/>
            <person name="Zhou L."/>
            <person name="Zhou L."/>
            <person name="Ni X."/>
            <person name="Tian J."/>
            <person name="Zhou Y."/>
            <person name="Sheng Y."/>
            <person name="Liu T."/>
            <person name="Pan Y."/>
            <person name="Xia L."/>
            <person name="Li J."/>
            <person name="Zhao F."/>
            <person name="Cao W."/>
        </authorList>
    </citation>
    <scope>NUCLEOTIDE SEQUENCE</scope>
    <source>
        <strain evidence="2">Rmic-2018</strain>
        <tissue evidence="2">Larvae</tissue>
    </source>
</reference>
<dbReference type="InterPro" id="IPR008906">
    <property type="entry name" value="HATC_C_dom"/>
</dbReference>
<evidence type="ECO:0000313" key="2">
    <source>
        <dbReference type="EMBL" id="KAH8018853.1"/>
    </source>
</evidence>
<dbReference type="Pfam" id="PF05699">
    <property type="entry name" value="Dimer_Tnp_hAT"/>
    <property type="match status" value="1"/>
</dbReference>
<evidence type="ECO:0000259" key="1">
    <source>
        <dbReference type="Pfam" id="PF05699"/>
    </source>
</evidence>
<dbReference type="AlphaFoldDB" id="A0A9J6D9J0"/>
<dbReference type="EMBL" id="JABSTU010000010">
    <property type="protein sequence ID" value="KAH8018853.1"/>
    <property type="molecule type" value="Genomic_DNA"/>
</dbReference>
<dbReference type="InterPro" id="IPR012337">
    <property type="entry name" value="RNaseH-like_sf"/>
</dbReference>
<gene>
    <name evidence="2" type="ORF">HPB51_012807</name>
</gene>
<comment type="caution">
    <text evidence="2">The sequence shown here is derived from an EMBL/GenBank/DDBJ whole genome shotgun (WGS) entry which is preliminary data.</text>
</comment>
<accession>A0A9J6D9J0</accession>
<keyword evidence="3" id="KW-1185">Reference proteome</keyword>
<dbReference type="VEuPathDB" id="VectorBase:LOC119161769"/>
<reference evidence="2" key="1">
    <citation type="journal article" date="2020" name="Cell">
        <title>Large-Scale Comparative Analyses of Tick Genomes Elucidate Their Genetic Diversity and Vector Capacities.</title>
        <authorList>
            <consortium name="Tick Genome and Microbiome Consortium (TIGMIC)"/>
            <person name="Jia N."/>
            <person name="Wang J."/>
            <person name="Shi W."/>
            <person name="Du L."/>
            <person name="Sun Y."/>
            <person name="Zhan W."/>
            <person name="Jiang J.F."/>
            <person name="Wang Q."/>
            <person name="Zhang B."/>
            <person name="Ji P."/>
            <person name="Bell-Sakyi L."/>
            <person name="Cui X.M."/>
            <person name="Yuan T.T."/>
            <person name="Jiang B.G."/>
            <person name="Yang W.F."/>
            <person name="Lam T.T."/>
            <person name="Chang Q.C."/>
            <person name="Ding S.J."/>
            <person name="Wang X.J."/>
            <person name="Zhu J.G."/>
            <person name="Ruan X.D."/>
            <person name="Zhao L."/>
            <person name="Wei J.T."/>
            <person name="Ye R.Z."/>
            <person name="Que T.C."/>
            <person name="Du C.H."/>
            <person name="Zhou Y.H."/>
            <person name="Cheng J.X."/>
            <person name="Dai P.F."/>
            <person name="Guo W.B."/>
            <person name="Han X.H."/>
            <person name="Huang E.J."/>
            <person name="Li L.F."/>
            <person name="Wei W."/>
            <person name="Gao Y.C."/>
            <person name="Liu J.Z."/>
            <person name="Shao H.Z."/>
            <person name="Wang X."/>
            <person name="Wang C.C."/>
            <person name="Yang T.C."/>
            <person name="Huo Q.B."/>
            <person name="Li W."/>
            <person name="Chen H.Y."/>
            <person name="Chen S.E."/>
            <person name="Zhou L.G."/>
            <person name="Ni X.B."/>
            <person name="Tian J.H."/>
            <person name="Sheng Y."/>
            <person name="Liu T."/>
            <person name="Pan Y.S."/>
            <person name="Xia L.Y."/>
            <person name="Li J."/>
            <person name="Zhao F."/>
            <person name="Cao W.C."/>
        </authorList>
    </citation>
    <scope>NUCLEOTIDE SEQUENCE</scope>
    <source>
        <strain evidence="2">Rmic-2018</strain>
    </source>
</reference>
<evidence type="ECO:0000313" key="3">
    <source>
        <dbReference type="Proteomes" id="UP000821866"/>
    </source>
</evidence>
<dbReference type="SUPFAM" id="SSF53098">
    <property type="entry name" value="Ribonuclease H-like"/>
    <property type="match status" value="1"/>
</dbReference>
<name>A0A9J6D9J0_RHIMP</name>
<dbReference type="Proteomes" id="UP000821866">
    <property type="component" value="Chromosome 8"/>
</dbReference>
<feature type="domain" description="HAT C-terminal dimerisation" evidence="1">
    <location>
        <begin position="331"/>
        <end position="380"/>
    </location>
</feature>
<organism evidence="2 3">
    <name type="scientific">Rhipicephalus microplus</name>
    <name type="common">Cattle tick</name>
    <name type="synonym">Boophilus microplus</name>
    <dbReference type="NCBI Taxonomy" id="6941"/>
    <lineage>
        <taxon>Eukaryota</taxon>
        <taxon>Metazoa</taxon>
        <taxon>Ecdysozoa</taxon>
        <taxon>Arthropoda</taxon>
        <taxon>Chelicerata</taxon>
        <taxon>Arachnida</taxon>
        <taxon>Acari</taxon>
        <taxon>Parasitiformes</taxon>
        <taxon>Ixodida</taxon>
        <taxon>Ixodoidea</taxon>
        <taxon>Ixodidae</taxon>
        <taxon>Rhipicephalinae</taxon>
        <taxon>Rhipicephalus</taxon>
        <taxon>Boophilus</taxon>
    </lineage>
</organism>
<sequence length="389" mass="44970">MMCRSCKRGSSSCAPSIILEGPEKSTNQLERILRRYSVASAATAQLGTTCRYHTLSRNKMGRSTHELCQLSWDKLTRSQQLPFSLVSWSTTKSNYMLRLSCWFRCLKLEPQRQEVFEKAQREKNCYTAMMLFEMYSDPKNKCYLLLLDWVLAEVQRVNKCYKAEKQDPMKLFEDLMLLVKSSAAKVSLPTSRYDVLTVNINEYLDPNPYFGHRFETALRDACLPRDDENELRLCARRFIVELFNQLRQRLSKNIQCLQKASLLSAEHALKATQEPIMELAAQFLSVEAVSACETQWRNLRHVKWCCTDTTDGFWAEVGSYRDAHGDNPFAELDTLAMTVLSLPFSNAGVERCFSDMSIVKSKRRNRLDIYTLNALLTVRNGLRRHKNMP</sequence>
<dbReference type="GO" id="GO:0046983">
    <property type="term" value="F:protein dimerization activity"/>
    <property type="evidence" value="ECO:0007669"/>
    <property type="project" value="InterPro"/>
</dbReference>
<protein>
    <recommendedName>
        <fullName evidence="1">HAT C-terminal dimerisation domain-containing protein</fullName>
    </recommendedName>
</protein>